<keyword evidence="2" id="KW-0433">Leucine-rich repeat</keyword>
<evidence type="ECO:0000256" key="6">
    <source>
        <dbReference type="ARBA" id="ARBA00023054"/>
    </source>
</evidence>
<keyword evidence="5" id="KW-0520">NAD</keyword>
<dbReference type="SMART" id="SM00367">
    <property type="entry name" value="LRR_CC"/>
    <property type="match status" value="7"/>
</dbReference>
<reference evidence="9 10" key="1">
    <citation type="submission" date="2020-09" db="EMBL/GenBank/DDBJ databases">
        <title>De no assembly of potato wild relative species, Solanum commersonii.</title>
        <authorList>
            <person name="Cho K."/>
        </authorList>
    </citation>
    <scope>NUCLEOTIDE SEQUENCE [LARGE SCALE GENOMIC DNA]</scope>
    <source>
        <strain evidence="9">LZ3.2</strain>
        <tissue evidence="9">Leaf</tissue>
    </source>
</reference>
<dbReference type="InterPro" id="IPR002182">
    <property type="entry name" value="NB-ARC"/>
</dbReference>
<dbReference type="InterPro" id="IPR032675">
    <property type="entry name" value="LRR_dom_sf"/>
</dbReference>
<dbReference type="PROSITE" id="PS50104">
    <property type="entry name" value="TIR"/>
    <property type="match status" value="1"/>
</dbReference>
<dbReference type="InterPro" id="IPR035897">
    <property type="entry name" value="Toll_tir_struct_dom_sf"/>
</dbReference>
<dbReference type="Gene3D" id="3.40.50.300">
    <property type="entry name" value="P-loop containing nucleotide triphosphate hydrolases"/>
    <property type="match status" value="1"/>
</dbReference>
<dbReference type="SMART" id="SM00364">
    <property type="entry name" value="LRR_BAC"/>
    <property type="match status" value="7"/>
</dbReference>
<dbReference type="Pfam" id="PF00931">
    <property type="entry name" value="NB-ARC"/>
    <property type="match status" value="1"/>
</dbReference>
<evidence type="ECO:0000256" key="4">
    <source>
        <dbReference type="ARBA" id="ARBA00022821"/>
    </source>
</evidence>
<dbReference type="EMBL" id="JACXVP010000011">
    <property type="protein sequence ID" value="KAG5574252.1"/>
    <property type="molecule type" value="Genomic_DNA"/>
</dbReference>
<dbReference type="Gene3D" id="1.10.8.430">
    <property type="entry name" value="Helical domain of apoptotic protease-activating factors"/>
    <property type="match status" value="1"/>
</dbReference>
<gene>
    <name evidence="9" type="ORF">H5410_054386</name>
</gene>
<dbReference type="GO" id="GO:0016020">
    <property type="term" value="C:membrane"/>
    <property type="evidence" value="ECO:0007669"/>
    <property type="project" value="UniProtKB-SubCell"/>
</dbReference>
<sequence length="1217" mass="138949">MASSSSSASKSQNCPRCKYDVFLSFRGEDTRRNFMSHLYQGLENRGIFTFLDDKRLEDGDSISEELMKAIEESQVAVIIFSKNYAMSSWCLNELVKIMECKEKENGHMTVIPVFCNVDASHVRYQSQSFKEAFAKHESRYKDDDEGMQKVQRWRTALTAAANLKGYVFPDRFESDADCIKHIVDQISSKCNTSVSYWQDVVGLDTQLKKVESLLKMEINDIVRIVWIWGMGGVGKTTIAKKIFYELSSKFEVVCFLENIKENKHKIHSLQNILLSKLLGEKENCVDNKEAGRSMLSKRLLLKKVLIVLDDIDHIDQLEYLAKDLSWFGKGSRIIATTRDQHLIGETDVVHEMKTLLDRDAIKLFNQYAFKENVPNECFKDLTSEIVSLAKGHPLALKVWGSSLHRMDITKWKSALVRIKENSGVEITKNLKISYDGLEPQEQEIFLDIACFFRGYKKEEVMKVLESCYSGPDLCVLVNKSLVSISENNKIEMHDLIQDMGKCIVQKGKHLGERSRLWKVEDFEEVVDNNMGTTAVEAIWIFRFEKLCFSKEAMKNMQSLRILSIRHRPRDYSKYLPDSKDGSIEYLSNNLCWFVWLHYPWKLLPENFNPRRLVHLHLQRSSLHYLWNETKLQQFLSLRRIDLSYSSSLKRTPDFKGMPNLEYLNLRYCSSLEEVHPSLKHCKKLIELNLYDCTKLERFPYVNVESLESLNLHKCFSLKKFPEILGIMTQGTAREINMSYSGIRELPLYFFDHQPHLIELHLDGITNLGSLPSSICKSKGLVKLDVFGCSKLESLPEEIGDLENLEELHARGTLISRPPSSIVRLNKLKRLSFGSVSFGQHRSEDGVYFVFPLVNKGLLSLEYLDLSYCNLKDGGLPEDIGSLSSLKELHLSGNNFEHLPQSISELGALQYLDLSDCKRLTQLPEDIGSLSSLEEFNLSGNNFEHLPQSISKLGALQYLDLSDCKRLIQLPEDIGSLSTLKRLHLSGNNFEHLPQSISELGALQYLDLSDCKRLTQLPEDIGSLSSLEEFNLSGNNFEHLPQSISKLGALQYLDLSDCKRLTQLPEDIGSLSSLKVLHLSGNNFEHLPQSISELGSLQYLDLPDCKRLTQLPEDIGSLSSLVEFNLSGNNFEHLPQSISKLGALQYLDLSDCKRLTQLPEDIGSLSSLKYLKLNGNNFEHLPQSKSELGALQLFYLTNCNRLTQLPEFPQQLDRIDAD</sequence>
<dbReference type="PROSITE" id="PS51450">
    <property type="entry name" value="LRR"/>
    <property type="match status" value="2"/>
</dbReference>
<dbReference type="InterPro" id="IPR000157">
    <property type="entry name" value="TIR_dom"/>
</dbReference>
<dbReference type="Proteomes" id="UP000824120">
    <property type="component" value="Chromosome 11"/>
</dbReference>
<dbReference type="PRINTS" id="PR00364">
    <property type="entry name" value="DISEASERSIST"/>
</dbReference>
<dbReference type="InterPro" id="IPR006553">
    <property type="entry name" value="Leu-rich_rpt_Cys-con_subtyp"/>
</dbReference>
<dbReference type="SMART" id="SM00255">
    <property type="entry name" value="TIR"/>
    <property type="match status" value="1"/>
</dbReference>
<dbReference type="Pfam" id="PF01582">
    <property type="entry name" value="TIR"/>
    <property type="match status" value="1"/>
</dbReference>
<protein>
    <recommendedName>
        <fullName evidence="8">TIR domain-containing protein</fullName>
    </recommendedName>
</protein>
<dbReference type="InterPro" id="IPR003591">
    <property type="entry name" value="Leu-rich_rpt_typical-subtyp"/>
</dbReference>
<comment type="subcellular location">
    <subcellularLocation>
        <location evidence="1">Membrane</location>
        <topology evidence="1">Peripheral membrane protein</topology>
    </subcellularLocation>
</comment>
<dbReference type="SUPFAM" id="SSF52540">
    <property type="entry name" value="P-loop containing nucleoside triphosphate hydrolases"/>
    <property type="match status" value="1"/>
</dbReference>
<dbReference type="Pfam" id="PF23598">
    <property type="entry name" value="LRR_14"/>
    <property type="match status" value="3"/>
</dbReference>
<dbReference type="InterPro" id="IPR044974">
    <property type="entry name" value="Disease_R_plants"/>
</dbReference>
<evidence type="ECO:0000256" key="7">
    <source>
        <dbReference type="ARBA" id="ARBA00023136"/>
    </source>
</evidence>
<dbReference type="InterPro" id="IPR055414">
    <property type="entry name" value="LRR_R13L4/SHOC2-like"/>
</dbReference>
<evidence type="ECO:0000256" key="1">
    <source>
        <dbReference type="ARBA" id="ARBA00004170"/>
    </source>
</evidence>
<keyword evidence="6" id="KW-0175">Coiled coil</keyword>
<dbReference type="AlphaFoldDB" id="A0A9J5WG96"/>
<dbReference type="Gene3D" id="3.80.10.10">
    <property type="entry name" value="Ribonuclease Inhibitor"/>
    <property type="match status" value="4"/>
</dbReference>
<evidence type="ECO:0000256" key="3">
    <source>
        <dbReference type="ARBA" id="ARBA00022737"/>
    </source>
</evidence>
<organism evidence="9 10">
    <name type="scientific">Solanum commersonii</name>
    <name type="common">Commerson's wild potato</name>
    <name type="synonym">Commerson's nightshade</name>
    <dbReference type="NCBI Taxonomy" id="4109"/>
    <lineage>
        <taxon>Eukaryota</taxon>
        <taxon>Viridiplantae</taxon>
        <taxon>Streptophyta</taxon>
        <taxon>Embryophyta</taxon>
        <taxon>Tracheophyta</taxon>
        <taxon>Spermatophyta</taxon>
        <taxon>Magnoliopsida</taxon>
        <taxon>eudicotyledons</taxon>
        <taxon>Gunneridae</taxon>
        <taxon>Pentapetalae</taxon>
        <taxon>asterids</taxon>
        <taxon>lamiids</taxon>
        <taxon>Solanales</taxon>
        <taxon>Solanaceae</taxon>
        <taxon>Solanoideae</taxon>
        <taxon>Solaneae</taxon>
        <taxon>Solanum</taxon>
    </lineage>
</organism>
<dbReference type="GO" id="GO:0043531">
    <property type="term" value="F:ADP binding"/>
    <property type="evidence" value="ECO:0007669"/>
    <property type="project" value="InterPro"/>
</dbReference>
<accession>A0A9J5WG96</accession>
<dbReference type="InterPro" id="IPR001611">
    <property type="entry name" value="Leu-rich_rpt"/>
</dbReference>
<dbReference type="Pfam" id="PF23282">
    <property type="entry name" value="WHD_ROQ1"/>
    <property type="match status" value="1"/>
</dbReference>
<dbReference type="Gene3D" id="3.40.50.10140">
    <property type="entry name" value="Toll/interleukin-1 receptor homology (TIR) domain"/>
    <property type="match status" value="1"/>
</dbReference>
<proteinExistence type="predicted"/>
<dbReference type="GO" id="GO:0006952">
    <property type="term" value="P:defense response"/>
    <property type="evidence" value="ECO:0007669"/>
    <property type="project" value="UniProtKB-KW"/>
</dbReference>
<keyword evidence="7" id="KW-0472">Membrane</keyword>
<evidence type="ECO:0000313" key="9">
    <source>
        <dbReference type="EMBL" id="KAG5574252.1"/>
    </source>
</evidence>
<feature type="domain" description="TIR" evidence="8">
    <location>
        <begin position="17"/>
        <end position="190"/>
    </location>
</feature>
<dbReference type="GO" id="GO:0051707">
    <property type="term" value="P:response to other organism"/>
    <property type="evidence" value="ECO:0007669"/>
    <property type="project" value="UniProtKB-ARBA"/>
</dbReference>
<dbReference type="GO" id="GO:0005524">
    <property type="term" value="F:ATP binding"/>
    <property type="evidence" value="ECO:0007669"/>
    <property type="project" value="UniProtKB-KW"/>
</dbReference>
<evidence type="ECO:0000313" key="10">
    <source>
        <dbReference type="Proteomes" id="UP000824120"/>
    </source>
</evidence>
<comment type="caution">
    <text evidence="9">The sequence shown here is derived from an EMBL/GenBank/DDBJ whole genome shotgun (WGS) entry which is preliminary data.</text>
</comment>
<keyword evidence="3" id="KW-0677">Repeat</keyword>
<evidence type="ECO:0000256" key="5">
    <source>
        <dbReference type="ARBA" id="ARBA00023027"/>
    </source>
</evidence>
<dbReference type="InterPro" id="IPR058192">
    <property type="entry name" value="WHD_ROQ1-like"/>
</dbReference>
<dbReference type="OrthoDB" id="2018313at2759"/>
<keyword evidence="4" id="KW-0611">Plant defense</keyword>
<dbReference type="FunFam" id="3.40.50.10140:FF:000007">
    <property type="entry name" value="Disease resistance protein (TIR-NBS-LRR class)"/>
    <property type="match status" value="1"/>
</dbReference>
<dbReference type="PANTHER" id="PTHR11017">
    <property type="entry name" value="LEUCINE-RICH REPEAT-CONTAINING PROTEIN"/>
    <property type="match status" value="1"/>
</dbReference>
<dbReference type="Pfam" id="PF00560">
    <property type="entry name" value="LRR_1"/>
    <property type="match status" value="1"/>
</dbReference>
<name>A0A9J5WG96_SOLCO</name>
<dbReference type="SMART" id="SM00369">
    <property type="entry name" value="LRR_TYP"/>
    <property type="match status" value="7"/>
</dbReference>
<evidence type="ECO:0000256" key="2">
    <source>
        <dbReference type="ARBA" id="ARBA00022614"/>
    </source>
</evidence>
<dbReference type="SUPFAM" id="SSF52200">
    <property type="entry name" value="Toll/Interleukin receptor TIR domain"/>
    <property type="match status" value="1"/>
</dbReference>
<dbReference type="SUPFAM" id="SSF52058">
    <property type="entry name" value="L domain-like"/>
    <property type="match status" value="3"/>
</dbReference>
<dbReference type="PANTHER" id="PTHR11017:SF569">
    <property type="entry name" value="DISEASE RESISTANCE PROTEIN"/>
    <property type="match status" value="1"/>
</dbReference>
<dbReference type="InterPro" id="IPR027417">
    <property type="entry name" value="P-loop_NTPase"/>
</dbReference>
<evidence type="ECO:0000259" key="8">
    <source>
        <dbReference type="PROSITE" id="PS50104"/>
    </source>
</evidence>
<dbReference type="InterPro" id="IPR042197">
    <property type="entry name" value="Apaf_helical"/>
</dbReference>
<dbReference type="GO" id="GO:0007165">
    <property type="term" value="P:signal transduction"/>
    <property type="evidence" value="ECO:0007669"/>
    <property type="project" value="InterPro"/>
</dbReference>
<keyword evidence="10" id="KW-1185">Reference proteome</keyword>